<dbReference type="PROSITE" id="PS50113">
    <property type="entry name" value="PAC"/>
    <property type="match status" value="1"/>
</dbReference>
<dbReference type="Gene3D" id="1.10.287.950">
    <property type="entry name" value="Methyl-accepting chemotaxis protein"/>
    <property type="match status" value="1"/>
</dbReference>
<evidence type="ECO:0000256" key="1">
    <source>
        <dbReference type="ARBA" id="ARBA00022500"/>
    </source>
</evidence>
<evidence type="ECO:0000313" key="6">
    <source>
        <dbReference type="EMBL" id="ABC20935.1"/>
    </source>
</evidence>
<dbReference type="EMBL" id="CP000230">
    <property type="protein sequence ID" value="ABC20935.1"/>
    <property type="molecule type" value="Genomic_DNA"/>
</dbReference>
<keyword evidence="7" id="KW-1185">Reference proteome</keyword>
<dbReference type="PANTHER" id="PTHR43531:SF11">
    <property type="entry name" value="METHYL-ACCEPTING CHEMOTAXIS PROTEIN 3"/>
    <property type="match status" value="1"/>
</dbReference>
<dbReference type="EnsemblBacteria" id="ABC20935">
    <property type="protein sequence ID" value="ABC20935"/>
    <property type="gene ID" value="Rru_A0130"/>
</dbReference>
<organism evidence="6 7">
    <name type="scientific">Rhodospirillum rubrum (strain ATCC 11170 / ATH 1.1.1 / DSM 467 / LMG 4362 / NCIMB 8255 / S1)</name>
    <dbReference type="NCBI Taxonomy" id="269796"/>
    <lineage>
        <taxon>Bacteria</taxon>
        <taxon>Pseudomonadati</taxon>
        <taxon>Pseudomonadota</taxon>
        <taxon>Alphaproteobacteria</taxon>
        <taxon>Rhodospirillales</taxon>
        <taxon>Rhodospirillaceae</taxon>
        <taxon>Rhodospirillum</taxon>
    </lineage>
</organism>
<gene>
    <name evidence="6" type="ordered locus">Rru_A0130</name>
</gene>
<evidence type="ECO:0000256" key="3">
    <source>
        <dbReference type="PROSITE-ProRule" id="PRU00284"/>
    </source>
</evidence>
<dbReference type="GO" id="GO:0007165">
    <property type="term" value="P:signal transduction"/>
    <property type="evidence" value="ECO:0007669"/>
    <property type="project" value="UniProtKB-KW"/>
</dbReference>
<dbReference type="Pfam" id="PF00015">
    <property type="entry name" value="MCPsignal"/>
    <property type="match status" value="1"/>
</dbReference>
<dbReference type="SMART" id="SM00086">
    <property type="entry name" value="PAC"/>
    <property type="match status" value="2"/>
</dbReference>
<dbReference type="STRING" id="269796.Rru_A0130"/>
<accession>Q2RY60</accession>
<name>Q2RY60_RHORT</name>
<dbReference type="InterPro" id="IPR000700">
    <property type="entry name" value="PAS-assoc_C"/>
</dbReference>
<dbReference type="PROSITE" id="PS50111">
    <property type="entry name" value="CHEMOTAXIS_TRANSDUC_2"/>
    <property type="match status" value="1"/>
</dbReference>
<dbReference type="PhylomeDB" id="Q2RY60"/>
<feature type="domain" description="PAC" evidence="5">
    <location>
        <begin position="119"/>
        <end position="171"/>
    </location>
</feature>
<protein>
    <submittedName>
        <fullName evidence="6">Chemotaxis sensory transducer</fullName>
    </submittedName>
</protein>
<dbReference type="InterPro" id="IPR001610">
    <property type="entry name" value="PAC"/>
</dbReference>
<dbReference type="AlphaFoldDB" id="Q2RY60"/>
<dbReference type="CDD" id="cd00130">
    <property type="entry name" value="PAS"/>
    <property type="match status" value="2"/>
</dbReference>
<keyword evidence="3" id="KW-0807">Transducer</keyword>
<dbReference type="Pfam" id="PF08447">
    <property type="entry name" value="PAS_3"/>
    <property type="match status" value="2"/>
</dbReference>
<dbReference type="InterPro" id="IPR000014">
    <property type="entry name" value="PAS"/>
</dbReference>
<feature type="domain" description="Methyl-accepting transducer" evidence="4">
    <location>
        <begin position="306"/>
        <end position="491"/>
    </location>
</feature>
<dbReference type="PATRIC" id="fig|269796.9.peg.185"/>
<dbReference type="SUPFAM" id="SSF58104">
    <property type="entry name" value="Methyl-accepting chemotaxis protein (MCP) signaling domain"/>
    <property type="match status" value="1"/>
</dbReference>
<keyword evidence="1" id="KW-0145">Chemotaxis</keyword>
<evidence type="ECO:0000259" key="5">
    <source>
        <dbReference type="PROSITE" id="PS50113"/>
    </source>
</evidence>
<dbReference type="KEGG" id="rru:Rru_A0130"/>
<proteinExistence type="inferred from homology"/>
<evidence type="ECO:0000256" key="2">
    <source>
        <dbReference type="ARBA" id="ARBA00029447"/>
    </source>
</evidence>
<dbReference type="PANTHER" id="PTHR43531">
    <property type="entry name" value="PROTEIN ICFG"/>
    <property type="match status" value="1"/>
</dbReference>
<comment type="similarity">
    <text evidence="2">Belongs to the methyl-accepting chemotaxis (MCP) protein family.</text>
</comment>
<dbReference type="InterPro" id="IPR035965">
    <property type="entry name" value="PAS-like_dom_sf"/>
</dbReference>
<dbReference type="GO" id="GO:0006935">
    <property type="term" value="P:chemotaxis"/>
    <property type="evidence" value="ECO:0007669"/>
    <property type="project" value="UniProtKB-KW"/>
</dbReference>
<dbReference type="HOGENOM" id="CLU_000445_107_26_5"/>
<dbReference type="InterPro" id="IPR004089">
    <property type="entry name" value="MCPsignal_dom"/>
</dbReference>
<dbReference type="InterPro" id="IPR013655">
    <property type="entry name" value="PAS_fold_3"/>
</dbReference>
<evidence type="ECO:0000313" key="7">
    <source>
        <dbReference type="Proteomes" id="UP000001929"/>
    </source>
</evidence>
<sequence length="491" mass="53329">MFDFFQSKRPQDAAAAHSLEQKFARLKADSADLAELHAVLDGNAGVGLWDAVIHEGDPLHAQSRWTWSAEFRRLVGFKSETEFPNVVGSWADRLHPEDAASTFEAFGALLSDTTGRTGYDVTYRLKMRDGAYRWFRATGGCLRDAAGKPLRACGSLTDVHEQADMAERMRILSHHAGVGLWDAVLHNGDAMHPQSRWTWSPEFRHLLGFESEAEFPDVVRSWSDRLHPDDVGPTFAAFGALLTDRSGRTGYDVTYRCKVRNGSYRWFRATGGCLRDRAGNPLRACGSLINVDAVMRAEETQRRLENDKVEILSRVGQALAGIESDIDSVIDAAQAASGQAGQTREAAATGQDQILHLATTLEQMASATDQIRGLVNSIQQIAQQTNLLALNAAIEAARAGEHGAGFNVVASEVRTLSTRTHSTSNEITGRIDASGTVMSSASAQGQGVVAAFEDIGRMIDTSVQAVGVIQEKVRSQRARLGDIHALLASLS</sequence>
<dbReference type="SUPFAM" id="SSF55785">
    <property type="entry name" value="PYP-like sensor domain (PAS domain)"/>
    <property type="match status" value="2"/>
</dbReference>
<dbReference type="eggNOG" id="COG0840">
    <property type="taxonomic scope" value="Bacteria"/>
</dbReference>
<evidence type="ECO:0000259" key="4">
    <source>
        <dbReference type="PROSITE" id="PS50111"/>
    </source>
</evidence>
<dbReference type="GO" id="GO:0016020">
    <property type="term" value="C:membrane"/>
    <property type="evidence" value="ECO:0007669"/>
    <property type="project" value="InterPro"/>
</dbReference>
<dbReference type="SMART" id="SM00283">
    <property type="entry name" value="MA"/>
    <property type="match status" value="1"/>
</dbReference>
<dbReference type="Gene3D" id="3.30.450.20">
    <property type="entry name" value="PAS domain"/>
    <property type="match status" value="2"/>
</dbReference>
<dbReference type="InterPro" id="IPR051310">
    <property type="entry name" value="MCP_chemotaxis"/>
</dbReference>
<dbReference type="Proteomes" id="UP000001929">
    <property type="component" value="Chromosome"/>
</dbReference>
<dbReference type="RefSeq" id="WP_011387891.1">
    <property type="nucleotide sequence ID" value="NC_007643.1"/>
</dbReference>
<reference evidence="6 7" key="1">
    <citation type="journal article" date="2011" name="Stand. Genomic Sci.">
        <title>Complete genome sequence of Rhodospirillum rubrum type strain (S1).</title>
        <authorList>
            <person name="Munk A.C."/>
            <person name="Copeland A."/>
            <person name="Lucas S."/>
            <person name="Lapidus A."/>
            <person name="Del Rio T.G."/>
            <person name="Barry K."/>
            <person name="Detter J.C."/>
            <person name="Hammon N."/>
            <person name="Israni S."/>
            <person name="Pitluck S."/>
            <person name="Brettin T."/>
            <person name="Bruce D."/>
            <person name="Han C."/>
            <person name="Tapia R."/>
            <person name="Gilna P."/>
            <person name="Schmutz J."/>
            <person name="Larimer F."/>
            <person name="Land M."/>
            <person name="Kyrpides N.C."/>
            <person name="Mavromatis K."/>
            <person name="Richardson P."/>
            <person name="Rohde M."/>
            <person name="Goker M."/>
            <person name="Klenk H.P."/>
            <person name="Zhang Y."/>
            <person name="Roberts G.P."/>
            <person name="Reslewic S."/>
            <person name="Schwartz D.C."/>
        </authorList>
    </citation>
    <scope>NUCLEOTIDE SEQUENCE [LARGE SCALE GENOMIC DNA]</scope>
    <source>
        <strain evidence="7">ATCC 11170 / ATH 1.1.1 / DSM 467 / LMG 4362 / NCIMB 8255 / S1</strain>
    </source>
</reference>